<dbReference type="OrthoDB" id="2969800at2"/>
<evidence type="ECO:0000313" key="1">
    <source>
        <dbReference type="EMBL" id="QAS52986.1"/>
    </source>
</evidence>
<reference evidence="1 2" key="1">
    <citation type="submission" date="2018-01" db="EMBL/GenBank/DDBJ databases">
        <title>The whole genome sequencing and assembly of Halobacillus litoralis ERB031 strain.</title>
        <authorList>
            <person name="Lee S.-J."/>
            <person name="Park M.-K."/>
            <person name="Kim J.-Y."/>
            <person name="Lee Y.-J."/>
            <person name="Yi H."/>
            <person name="Bahn Y.-S."/>
            <person name="Kim J.F."/>
            <person name="Lee D.-W."/>
        </authorList>
    </citation>
    <scope>NUCLEOTIDE SEQUENCE [LARGE SCALE GENOMIC DNA]</scope>
    <source>
        <strain evidence="1 2">ERB 031</strain>
    </source>
</reference>
<dbReference type="AlphaFoldDB" id="A0A410MED7"/>
<dbReference type="EMBL" id="CP026118">
    <property type="protein sequence ID" value="QAS52986.1"/>
    <property type="molecule type" value="Genomic_DNA"/>
</dbReference>
<dbReference type="PROSITE" id="PS51257">
    <property type="entry name" value="PROKAR_LIPOPROTEIN"/>
    <property type="match status" value="1"/>
</dbReference>
<accession>A0A410MED7</accession>
<dbReference type="Proteomes" id="UP000287756">
    <property type="component" value="Chromosome"/>
</dbReference>
<proteinExistence type="predicted"/>
<organism evidence="1 2">
    <name type="scientific">Halobacillus litoralis</name>
    <dbReference type="NCBI Taxonomy" id="45668"/>
    <lineage>
        <taxon>Bacteria</taxon>
        <taxon>Bacillati</taxon>
        <taxon>Bacillota</taxon>
        <taxon>Bacilli</taxon>
        <taxon>Bacillales</taxon>
        <taxon>Bacillaceae</taxon>
        <taxon>Halobacillus</taxon>
    </lineage>
</organism>
<evidence type="ECO:0008006" key="3">
    <source>
        <dbReference type="Google" id="ProtNLM"/>
    </source>
</evidence>
<evidence type="ECO:0000313" key="2">
    <source>
        <dbReference type="Proteomes" id="UP000287756"/>
    </source>
</evidence>
<dbReference type="KEGG" id="hli:HLI_12685"/>
<gene>
    <name evidence="1" type="ORF">HLI_12685</name>
</gene>
<name>A0A410MED7_9BACI</name>
<dbReference type="RefSeq" id="WP_128525264.1">
    <property type="nucleotide sequence ID" value="NZ_CP026118.1"/>
</dbReference>
<protein>
    <recommendedName>
        <fullName evidence="3">Lipoprotein</fullName>
    </recommendedName>
</protein>
<sequence>MFIRFFLIMTLGILVTGCENKEDKQYELKTFIEKQKPIGIIDIRDDSQVFNANEEAKTSRETKVKEFISIVENIKLKKIKKDRISEWKKEMNRYSSEGELLDIVIQNKNNKYSTLFLQLTSDGKGMAVNFEDGGSTDVAFKVENGKPETYEEVYDFYKSIYEKKTIEAGS</sequence>